<dbReference type="Gene3D" id="3.20.20.80">
    <property type="entry name" value="Glycosidases"/>
    <property type="match status" value="1"/>
</dbReference>
<dbReference type="GO" id="GO:0008422">
    <property type="term" value="F:beta-glucosidase activity"/>
    <property type="evidence" value="ECO:0007669"/>
    <property type="project" value="TreeGrafter"/>
</dbReference>
<sequence length="698" mass="77728">MIGLSRILLCRIACIIIRDILVAATTDVYCAIVTRSGGSSMNLELRDGHFFDSDGRVLLLKGVNLGGSSKLPIGPGPVSFVGRPFPLAEAREHFGRLQRWGLTCLRFVITWEAIEHEGPGIYDRDYLQYLRDVLIIAREFNLRVIIDPHQDVWSRWTGGDGAPLWTLTEVGLDPDNFAATKSAFCMDTYGGRPEDFPKMSWPTNYFKFACATMFSLFWAGSQVAPGVLVRGQPVQDFLQSHYTNAILEVAKVLADLDHVIGFGTMNEPSPGFIGVENLAQHFLDTELKLGLAPTPFQGMCLASGFDQAVEVWSTGVMQYVFNQPDKIQHERCGGKRAWQKGVSCVWERVGVYSVDAASRRPVLHRPAHFATLNFGTDCYVPFATAYAAAVREIMPHAVLFVELPPLEFLRTPFPPVAIPRSVNATHWYDPITLFLRSWKPYFTVDVHTKRPILGRKNVRDAHVRALRAIRDTSRRCMGGAPTLIGECGIPFNLKNNNSYVTGNFSAQVEAMDNTIAALEANLLSYTLWCYTADNTNQWGDLWNLEDLSLFSRDQATSPDRDAGGRAKEGYVRPSAIAIAGMPIESAFNLERAEYVLHYVSTSATKAATEIYVPRVAHYEVGYHVEVSDGTTHMEHYDGYDVLVYTHDPAQKEHVLQITRNADGAISTNAHKSPSDADASTSIIIRRRKLRRAPGSARF</sequence>
<evidence type="ECO:0000256" key="4">
    <source>
        <dbReference type="SAM" id="SignalP"/>
    </source>
</evidence>
<feature type="domain" description="Glycoside hydrolase family 5" evidence="5">
    <location>
        <begin position="95"/>
        <end position="271"/>
    </location>
</feature>
<dbReference type="InterPro" id="IPR001547">
    <property type="entry name" value="Glyco_hydro_5"/>
</dbReference>
<accession>A0A0A7CP11</accession>
<dbReference type="InterPro" id="IPR052066">
    <property type="entry name" value="Glycosphingolipid_Hydrolases"/>
</dbReference>
<dbReference type="Pfam" id="PF00150">
    <property type="entry name" value="Cellulase"/>
    <property type="match status" value="1"/>
</dbReference>
<keyword evidence="3" id="KW-0326">Glycosidase</keyword>
<protein>
    <submittedName>
        <fullName evidence="7">Secreted protein</fullName>
    </submittedName>
</protein>
<dbReference type="InterPro" id="IPR017853">
    <property type="entry name" value="GH"/>
</dbReference>
<dbReference type="InterPro" id="IPR018087">
    <property type="entry name" value="Glyco_hydro_5_CS"/>
</dbReference>
<evidence type="ECO:0000256" key="2">
    <source>
        <dbReference type="ARBA" id="ARBA00022801"/>
    </source>
</evidence>
<evidence type="ECO:0000259" key="6">
    <source>
        <dbReference type="Pfam" id="PF18564"/>
    </source>
</evidence>
<dbReference type="SUPFAM" id="SSF51445">
    <property type="entry name" value="(Trans)glycosidases"/>
    <property type="match status" value="1"/>
</dbReference>
<dbReference type="InterPro" id="IPR041036">
    <property type="entry name" value="GH5_C"/>
</dbReference>
<evidence type="ECO:0000256" key="1">
    <source>
        <dbReference type="ARBA" id="ARBA00005641"/>
    </source>
</evidence>
<dbReference type="GO" id="GO:0016042">
    <property type="term" value="P:lipid catabolic process"/>
    <property type="evidence" value="ECO:0007669"/>
    <property type="project" value="UniProtKB-ARBA"/>
</dbReference>
<dbReference type="AlphaFoldDB" id="A0A0A7CP11"/>
<keyword evidence="2" id="KW-0378">Hydrolase</keyword>
<dbReference type="GO" id="GO:0000272">
    <property type="term" value="P:polysaccharide catabolic process"/>
    <property type="evidence" value="ECO:0007669"/>
    <property type="project" value="InterPro"/>
</dbReference>
<dbReference type="Gene3D" id="2.60.40.1180">
    <property type="entry name" value="Golgi alpha-mannosidase II"/>
    <property type="match status" value="1"/>
</dbReference>
<dbReference type="InterPro" id="IPR013780">
    <property type="entry name" value="Glyco_hydro_b"/>
</dbReference>
<dbReference type="EMBL" id="KM038759">
    <property type="protein sequence ID" value="AIG56220.1"/>
    <property type="molecule type" value="Genomic_DNA"/>
</dbReference>
<feature type="signal peptide" evidence="4">
    <location>
        <begin position="1"/>
        <end position="24"/>
    </location>
</feature>
<reference evidence="7" key="1">
    <citation type="journal article" date="2014" name="Genome Biol. Evol.">
        <title>The secreted proteins of Achlya hypogyna and Thraustotheca clavata identify the ancestral oomycete secretome and reveal gene acquisitions by horizontal gene transfer.</title>
        <authorList>
            <person name="Misner I."/>
            <person name="Blouin N."/>
            <person name="Leonard G."/>
            <person name="Richards T.A."/>
            <person name="Lane C.E."/>
        </authorList>
    </citation>
    <scope>NUCLEOTIDE SEQUENCE</scope>
    <source>
        <strain evidence="7">ATCC 48635</strain>
    </source>
</reference>
<name>A0A0A7CP11_ACHHY</name>
<dbReference type="PANTHER" id="PTHR31308:SF5">
    <property type="entry name" value="ERGOSTERYL-BETA-GLUCOSIDASE"/>
    <property type="match status" value="1"/>
</dbReference>
<proteinExistence type="inferred from homology"/>
<dbReference type="PROSITE" id="PS00659">
    <property type="entry name" value="GLYCOSYL_HYDROL_F5"/>
    <property type="match status" value="1"/>
</dbReference>
<keyword evidence="4" id="KW-0732">Signal</keyword>
<dbReference type="GO" id="GO:1901136">
    <property type="term" value="P:carbohydrate derivative catabolic process"/>
    <property type="evidence" value="ECO:0007669"/>
    <property type="project" value="UniProtKB-ARBA"/>
</dbReference>
<evidence type="ECO:0000313" key="7">
    <source>
        <dbReference type="EMBL" id="AIG56220.1"/>
    </source>
</evidence>
<dbReference type="PANTHER" id="PTHR31308">
    <property type="match status" value="1"/>
</dbReference>
<dbReference type="Pfam" id="PF18564">
    <property type="entry name" value="Glyco_hydro_5_C"/>
    <property type="match status" value="1"/>
</dbReference>
<evidence type="ECO:0000259" key="5">
    <source>
        <dbReference type="Pfam" id="PF00150"/>
    </source>
</evidence>
<comment type="similarity">
    <text evidence="1">Belongs to the glycosyl hydrolase 5 (cellulase A) family.</text>
</comment>
<feature type="domain" description="Glycoside hydrolase family 5 C-terminal" evidence="6">
    <location>
        <begin position="572"/>
        <end position="656"/>
    </location>
</feature>
<organism evidence="7">
    <name type="scientific">Achlya hypogyna</name>
    <name type="common">Oomycete</name>
    <name type="synonym">Protoachlya hypogyna</name>
    <dbReference type="NCBI Taxonomy" id="1202772"/>
    <lineage>
        <taxon>Eukaryota</taxon>
        <taxon>Sar</taxon>
        <taxon>Stramenopiles</taxon>
        <taxon>Oomycota</taxon>
        <taxon>Saprolegniomycetes</taxon>
        <taxon>Saprolegniales</taxon>
        <taxon>Achlyaceae</taxon>
        <taxon>Achlya</taxon>
    </lineage>
</organism>
<feature type="chain" id="PRO_5002026896" evidence="4">
    <location>
        <begin position="25"/>
        <end position="698"/>
    </location>
</feature>
<evidence type="ECO:0000256" key="3">
    <source>
        <dbReference type="ARBA" id="ARBA00023295"/>
    </source>
</evidence>